<dbReference type="EMBL" id="WOEZ01000212">
    <property type="protein sequence ID" value="NPT60243.1"/>
    <property type="molecule type" value="Genomic_DNA"/>
</dbReference>
<dbReference type="InterPro" id="IPR050298">
    <property type="entry name" value="Gram-neg_bact_OMP"/>
</dbReference>
<evidence type="ECO:0000256" key="8">
    <source>
        <dbReference type="ARBA" id="ARBA00023114"/>
    </source>
</evidence>
<keyword evidence="3" id="KW-0813">Transport</keyword>
<name>A0A972NUV2_9BURK</name>
<keyword evidence="8" id="KW-0626">Porin</keyword>
<keyword evidence="7" id="KW-0406">Ion transport</keyword>
<dbReference type="GO" id="GO:0009279">
    <property type="term" value="C:cell outer membrane"/>
    <property type="evidence" value="ECO:0007669"/>
    <property type="project" value="UniProtKB-SubCell"/>
</dbReference>
<evidence type="ECO:0000256" key="5">
    <source>
        <dbReference type="ARBA" id="ARBA00022692"/>
    </source>
</evidence>
<keyword evidence="4" id="KW-1134">Transmembrane beta strand</keyword>
<dbReference type="GO" id="GO:0006811">
    <property type="term" value="P:monoatomic ion transport"/>
    <property type="evidence" value="ECO:0007669"/>
    <property type="project" value="UniProtKB-KW"/>
</dbReference>
<evidence type="ECO:0000256" key="4">
    <source>
        <dbReference type="ARBA" id="ARBA00022452"/>
    </source>
</evidence>
<dbReference type="PANTHER" id="PTHR34501">
    <property type="entry name" value="PROTEIN YDDL-RELATED"/>
    <property type="match status" value="1"/>
</dbReference>
<evidence type="ECO:0000313" key="13">
    <source>
        <dbReference type="EMBL" id="NPT60243.1"/>
    </source>
</evidence>
<dbReference type="Gene3D" id="2.40.160.10">
    <property type="entry name" value="Porin"/>
    <property type="match status" value="1"/>
</dbReference>
<comment type="caution">
    <text evidence="13">The sequence shown here is derived from an EMBL/GenBank/DDBJ whole genome shotgun (WGS) entry which is preliminary data.</text>
</comment>
<comment type="subunit">
    <text evidence="2">Homotrimer.</text>
</comment>
<dbReference type="RefSeq" id="WP_172174778.1">
    <property type="nucleotide sequence ID" value="NZ_WOEZ01000212.1"/>
</dbReference>
<dbReference type="PANTHER" id="PTHR34501:SF9">
    <property type="entry name" value="MAJOR OUTER MEMBRANE PROTEIN P.IA"/>
    <property type="match status" value="1"/>
</dbReference>
<dbReference type="InterPro" id="IPR002299">
    <property type="entry name" value="Porin_Neis"/>
</dbReference>
<feature type="chain" id="PRO_5037007310" evidence="11">
    <location>
        <begin position="22"/>
        <end position="348"/>
    </location>
</feature>
<evidence type="ECO:0000256" key="11">
    <source>
        <dbReference type="SAM" id="SignalP"/>
    </source>
</evidence>
<keyword evidence="9" id="KW-0472">Membrane</keyword>
<evidence type="ECO:0000313" key="14">
    <source>
        <dbReference type="Proteomes" id="UP000655523"/>
    </source>
</evidence>
<feature type="signal peptide" evidence="11">
    <location>
        <begin position="1"/>
        <end position="21"/>
    </location>
</feature>
<evidence type="ECO:0000256" key="7">
    <source>
        <dbReference type="ARBA" id="ARBA00023065"/>
    </source>
</evidence>
<reference evidence="13 14" key="1">
    <citation type="submission" date="2019-11" db="EMBL/GenBank/DDBJ databases">
        <title>Metabolism of dissolved organic matter in forest soils.</title>
        <authorList>
            <person name="Cyle K.T."/>
            <person name="Wilhelm R.C."/>
            <person name="Martinez C.E."/>
        </authorList>
    </citation>
    <scope>NUCLEOTIDE SEQUENCE [LARGE SCALE GENOMIC DNA]</scope>
    <source>
        <strain evidence="13 14">5N</strain>
    </source>
</reference>
<evidence type="ECO:0000256" key="2">
    <source>
        <dbReference type="ARBA" id="ARBA00011233"/>
    </source>
</evidence>
<dbReference type="Proteomes" id="UP000655523">
    <property type="component" value="Unassembled WGS sequence"/>
</dbReference>
<keyword evidence="10" id="KW-0998">Cell outer membrane</keyword>
<evidence type="ECO:0000256" key="1">
    <source>
        <dbReference type="ARBA" id="ARBA00004571"/>
    </source>
</evidence>
<dbReference type="GO" id="GO:0046930">
    <property type="term" value="C:pore complex"/>
    <property type="evidence" value="ECO:0007669"/>
    <property type="project" value="UniProtKB-KW"/>
</dbReference>
<evidence type="ECO:0000256" key="3">
    <source>
        <dbReference type="ARBA" id="ARBA00022448"/>
    </source>
</evidence>
<comment type="subcellular location">
    <subcellularLocation>
        <location evidence="1">Cell outer membrane</location>
        <topology evidence="1">Multi-pass membrane protein</topology>
    </subcellularLocation>
</comment>
<evidence type="ECO:0000256" key="9">
    <source>
        <dbReference type="ARBA" id="ARBA00023136"/>
    </source>
</evidence>
<dbReference type="InterPro" id="IPR033900">
    <property type="entry name" value="Gram_neg_porin_domain"/>
</dbReference>
<dbReference type="InterPro" id="IPR023614">
    <property type="entry name" value="Porin_dom_sf"/>
</dbReference>
<keyword evidence="5" id="KW-0812">Transmembrane</keyword>
<proteinExistence type="predicted"/>
<dbReference type="AlphaFoldDB" id="A0A972NUV2"/>
<organism evidence="13 14">
    <name type="scientific">Paraburkholderia elongata</name>
    <dbReference type="NCBI Taxonomy" id="2675747"/>
    <lineage>
        <taxon>Bacteria</taxon>
        <taxon>Pseudomonadati</taxon>
        <taxon>Pseudomonadota</taxon>
        <taxon>Betaproteobacteria</taxon>
        <taxon>Burkholderiales</taxon>
        <taxon>Burkholderiaceae</taxon>
        <taxon>Paraburkholderia</taxon>
    </lineage>
</organism>
<evidence type="ECO:0000259" key="12">
    <source>
        <dbReference type="Pfam" id="PF13609"/>
    </source>
</evidence>
<keyword evidence="14" id="KW-1185">Reference proteome</keyword>
<protein>
    <submittedName>
        <fullName evidence="13">Porin</fullName>
    </submittedName>
</protein>
<dbReference type="Pfam" id="PF13609">
    <property type="entry name" value="Porin_4"/>
    <property type="match status" value="1"/>
</dbReference>
<gene>
    <name evidence="13" type="ORF">GNZ13_38240</name>
</gene>
<sequence length="348" mass="37133">MLIRKIVLPMAVAGLIGVAHAQSTVTLYGTIDTGIQYLSHASSDGKASIGMQSGNSIPSHWGLTGREDLSDGLSAYFNIENGFLENSGSMTVPGDLFNRFALVGLKGPWGSVEFGKQPNLMFAQTLTYDATYMAQYSLLSTNLMPSVTVYLSNSVKYSTPNIHGLSGAAMYAFGQQMAGDFQAGKYLGLSTAYQQGPVSVRVVYEETHGSVDKATGISASGAVDRRASVAAKYTVGDLTLMSGYANVSGDLQLSPRGNLYWAADTYDLTPTFSMLVQAMRYDTSRGQGHPTWAILGSIYRLSVRTFVYGYAGYLDNLGAKTVSLNSLDPSQPGGMSQTGIQIGINHSF</sequence>
<evidence type="ECO:0000256" key="10">
    <source>
        <dbReference type="ARBA" id="ARBA00023237"/>
    </source>
</evidence>
<dbReference type="PRINTS" id="PR00184">
    <property type="entry name" value="NEISSPPORIN"/>
</dbReference>
<accession>A0A972NUV2</accession>
<dbReference type="GO" id="GO:0015288">
    <property type="term" value="F:porin activity"/>
    <property type="evidence" value="ECO:0007669"/>
    <property type="project" value="UniProtKB-KW"/>
</dbReference>
<keyword evidence="6 11" id="KW-0732">Signal</keyword>
<dbReference type="SUPFAM" id="SSF56935">
    <property type="entry name" value="Porins"/>
    <property type="match status" value="1"/>
</dbReference>
<dbReference type="CDD" id="cd00342">
    <property type="entry name" value="gram_neg_porins"/>
    <property type="match status" value="1"/>
</dbReference>
<evidence type="ECO:0000256" key="6">
    <source>
        <dbReference type="ARBA" id="ARBA00022729"/>
    </source>
</evidence>
<feature type="domain" description="Porin" evidence="12">
    <location>
        <begin position="17"/>
        <end position="316"/>
    </location>
</feature>